<comment type="similarity">
    <text evidence="1">Belongs to the DNA polymerase delta/II small subunit family.</text>
</comment>
<evidence type="ECO:0008006" key="9">
    <source>
        <dbReference type="Google" id="ProtNLM"/>
    </source>
</evidence>
<dbReference type="PANTHER" id="PTHR10416">
    <property type="entry name" value="DNA POLYMERASE DELTA SUBUNIT 2"/>
    <property type="match status" value="1"/>
</dbReference>
<keyword evidence="8" id="KW-1185">Reference proteome</keyword>
<dbReference type="Pfam" id="PF00035">
    <property type="entry name" value="dsrm"/>
    <property type="match status" value="1"/>
</dbReference>
<organism evidence="6">
    <name type="scientific">Cladocopium goreaui</name>
    <dbReference type="NCBI Taxonomy" id="2562237"/>
    <lineage>
        <taxon>Eukaryota</taxon>
        <taxon>Sar</taxon>
        <taxon>Alveolata</taxon>
        <taxon>Dinophyceae</taxon>
        <taxon>Suessiales</taxon>
        <taxon>Symbiodiniaceae</taxon>
        <taxon>Cladocopium</taxon>
    </lineage>
</organism>
<feature type="domain" description="DNA polymerase alpha/delta/epsilon subunit B" evidence="5">
    <location>
        <begin position="283"/>
        <end position="423"/>
    </location>
</feature>
<dbReference type="InterPro" id="IPR007185">
    <property type="entry name" value="DNA_pol_a/d/e_bsu"/>
</dbReference>
<dbReference type="SUPFAM" id="SSF54768">
    <property type="entry name" value="dsRNA-binding domain-like"/>
    <property type="match status" value="1"/>
</dbReference>
<evidence type="ECO:0000259" key="4">
    <source>
        <dbReference type="Pfam" id="PF00035"/>
    </source>
</evidence>
<dbReference type="OrthoDB" id="408104at2759"/>
<protein>
    <recommendedName>
        <fullName evidence="9">DRBM domain-containing protein</fullName>
    </recommendedName>
</protein>
<dbReference type="GO" id="GO:0003677">
    <property type="term" value="F:DNA binding"/>
    <property type="evidence" value="ECO:0007669"/>
    <property type="project" value="InterPro"/>
</dbReference>
<evidence type="ECO:0000259" key="5">
    <source>
        <dbReference type="Pfam" id="PF04042"/>
    </source>
</evidence>
<feature type="domain" description="DRBM" evidence="4">
    <location>
        <begin position="82"/>
        <end position="154"/>
    </location>
</feature>
<feature type="compositionally biased region" description="Basic and acidic residues" evidence="3">
    <location>
        <begin position="63"/>
        <end position="74"/>
    </location>
</feature>
<dbReference type="EMBL" id="CAMXCT020003223">
    <property type="protein sequence ID" value="CAL1156494.1"/>
    <property type="molecule type" value="Genomic_DNA"/>
</dbReference>
<name>A0A9P1D4H2_9DINO</name>
<evidence type="ECO:0000256" key="1">
    <source>
        <dbReference type="ARBA" id="ARBA00006035"/>
    </source>
</evidence>
<dbReference type="EMBL" id="CAMXCT010003223">
    <property type="protein sequence ID" value="CAI4003119.1"/>
    <property type="molecule type" value="Genomic_DNA"/>
</dbReference>
<evidence type="ECO:0000313" key="7">
    <source>
        <dbReference type="EMBL" id="CAL1156494.1"/>
    </source>
</evidence>
<dbReference type="InterPro" id="IPR014720">
    <property type="entry name" value="dsRBD_dom"/>
</dbReference>
<reference evidence="7" key="2">
    <citation type="submission" date="2024-04" db="EMBL/GenBank/DDBJ databases">
        <authorList>
            <person name="Chen Y."/>
            <person name="Shah S."/>
            <person name="Dougan E. K."/>
            <person name="Thang M."/>
            <person name="Chan C."/>
        </authorList>
    </citation>
    <scope>NUCLEOTIDE SEQUENCE [LARGE SCALE GENOMIC DNA]</scope>
</reference>
<gene>
    <name evidence="6" type="ORF">C1SCF055_LOCUS29012</name>
</gene>
<accession>A0A9P1D4H2</accession>
<dbReference type="EMBL" id="CAMXCT030003223">
    <property type="protein sequence ID" value="CAL4790431.1"/>
    <property type="molecule type" value="Genomic_DNA"/>
</dbReference>
<dbReference type="Pfam" id="PF04042">
    <property type="entry name" value="DNA_pol_E_B"/>
    <property type="match status" value="1"/>
</dbReference>
<evidence type="ECO:0000313" key="6">
    <source>
        <dbReference type="EMBL" id="CAI4003119.1"/>
    </source>
</evidence>
<dbReference type="PANTHER" id="PTHR10416:SF0">
    <property type="entry name" value="DNA POLYMERASE DELTA SUBUNIT 2"/>
    <property type="match status" value="1"/>
</dbReference>
<dbReference type="Proteomes" id="UP001152797">
    <property type="component" value="Unassembled WGS sequence"/>
</dbReference>
<evidence type="ECO:0000313" key="8">
    <source>
        <dbReference type="Proteomes" id="UP001152797"/>
    </source>
</evidence>
<comment type="caution">
    <text evidence="6">The sequence shown here is derived from an EMBL/GenBank/DDBJ whole genome shotgun (WGS) entry which is preliminary data.</text>
</comment>
<keyword evidence="2" id="KW-0235">DNA replication</keyword>
<dbReference type="AlphaFoldDB" id="A0A9P1D4H2"/>
<reference evidence="6" key="1">
    <citation type="submission" date="2022-10" db="EMBL/GenBank/DDBJ databases">
        <authorList>
            <person name="Chen Y."/>
            <person name="Dougan E. K."/>
            <person name="Chan C."/>
            <person name="Rhodes N."/>
            <person name="Thang M."/>
        </authorList>
    </citation>
    <scope>NUCLEOTIDE SEQUENCE</scope>
</reference>
<dbReference type="InterPro" id="IPR024826">
    <property type="entry name" value="DNA_pol_delta/II_ssu"/>
</dbReference>
<proteinExistence type="inferred from homology"/>
<dbReference type="GO" id="GO:0006271">
    <property type="term" value="P:DNA strand elongation involved in DNA replication"/>
    <property type="evidence" value="ECO:0007669"/>
    <property type="project" value="TreeGrafter"/>
</dbReference>
<feature type="region of interest" description="Disordered" evidence="3">
    <location>
        <begin position="48"/>
        <end position="79"/>
    </location>
</feature>
<dbReference type="GO" id="GO:0043625">
    <property type="term" value="C:delta DNA polymerase complex"/>
    <property type="evidence" value="ECO:0007669"/>
    <property type="project" value="TreeGrafter"/>
</dbReference>
<sequence>MQYQAIVTLHCMDKQEYAGHLCDDPKVAEKSAAQQALLANSDLVEAQKREVPTKRPSGMMLSPEERAKKARVDPAENPAITPKTELNSLCMRIIGRYMKKGETIYICNRIASQYQSTVQITCLPDEWGQRAWAGHLCANKQKAEQSAAEIALKDIKDDPQLQELAASSKGKGKGKGNYWNMQMMWEMMNNWWGGWSDEREIIIEEPIIGEMIEWKGHYGWMKTDHPIEHDAKAMRGGKIYINKKDIEGTPETVAEGQKVQFKLYVDGNGLGGPKRRRGGFGSLAATELTVAVEEADLFLAPLGVKGMTLHIQSGEGDCGVSTFLPQEPIPRAIFPRCTRSGNLELRRNPSDHCIAGLQVVGHSGQPLALASRNAPKGAPVSHMDMLLQSWQSQYLAPLWPELLMKADAVPERQDDPFGIKLRPEAQKVLLFSGNSPGARWELAPGLDSAEPLGQKDVLAVCIPKFQEEPTILLVDSEDLSVQQLRFSVS</sequence>
<evidence type="ECO:0000256" key="2">
    <source>
        <dbReference type="ARBA" id="ARBA00022705"/>
    </source>
</evidence>
<dbReference type="Gene3D" id="3.60.21.50">
    <property type="match status" value="1"/>
</dbReference>
<evidence type="ECO:0000256" key="3">
    <source>
        <dbReference type="SAM" id="MobiDB-lite"/>
    </source>
</evidence>